<protein>
    <submittedName>
        <fullName evidence="1">Uncharacterized protein</fullName>
    </submittedName>
</protein>
<proteinExistence type="predicted"/>
<dbReference type="Proteomes" id="UP000813215">
    <property type="component" value="Unassembled WGS sequence"/>
</dbReference>
<reference evidence="1" key="2">
    <citation type="journal article" date="2022" name="Microbiol. Resour. Announc.">
        <title>Metagenome Sequencing to Explore Phylogenomics of Terrestrial Cyanobacteria.</title>
        <authorList>
            <person name="Ward R.D."/>
            <person name="Stajich J.E."/>
            <person name="Johansen J.R."/>
            <person name="Huntemann M."/>
            <person name="Clum A."/>
            <person name="Foster B."/>
            <person name="Foster B."/>
            <person name="Roux S."/>
            <person name="Palaniappan K."/>
            <person name="Varghese N."/>
            <person name="Mukherjee S."/>
            <person name="Reddy T.B.K."/>
            <person name="Daum C."/>
            <person name="Copeland A."/>
            <person name="Chen I.A."/>
            <person name="Ivanova N.N."/>
            <person name="Kyrpides N.C."/>
            <person name="Shapiro N."/>
            <person name="Eloe-Fadrosh E.A."/>
            <person name="Pietrasiak N."/>
        </authorList>
    </citation>
    <scope>NUCLEOTIDE SEQUENCE</scope>
    <source>
        <strain evidence="1">HA4357-MV3</strain>
    </source>
</reference>
<dbReference type="EMBL" id="JAHHHW010000083">
    <property type="protein sequence ID" value="MBW4432239.1"/>
    <property type="molecule type" value="Genomic_DNA"/>
</dbReference>
<comment type="caution">
    <text evidence="1">The sequence shown here is derived from an EMBL/GenBank/DDBJ whole genome shotgun (WGS) entry which is preliminary data.</text>
</comment>
<gene>
    <name evidence="1" type="ORF">KME28_11025</name>
</gene>
<evidence type="ECO:0000313" key="1">
    <source>
        <dbReference type="EMBL" id="MBW4432239.1"/>
    </source>
</evidence>
<reference evidence="1" key="1">
    <citation type="submission" date="2021-05" db="EMBL/GenBank/DDBJ databases">
        <authorList>
            <person name="Pietrasiak N."/>
            <person name="Ward R."/>
            <person name="Stajich J.E."/>
            <person name="Kurbessoian T."/>
        </authorList>
    </citation>
    <scope>NUCLEOTIDE SEQUENCE</scope>
    <source>
        <strain evidence="1">HA4357-MV3</strain>
    </source>
</reference>
<organism evidence="1 2">
    <name type="scientific">Pelatocladus maniniholoensis HA4357-MV3</name>
    <dbReference type="NCBI Taxonomy" id="1117104"/>
    <lineage>
        <taxon>Bacteria</taxon>
        <taxon>Bacillati</taxon>
        <taxon>Cyanobacteriota</taxon>
        <taxon>Cyanophyceae</taxon>
        <taxon>Nostocales</taxon>
        <taxon>Nostocaceae</taxon>
        <taxon>Pelatocladus</taxon>
    </lineage>
</organism>
<evidence type="ECO:0000313" key="2">
    <source>
        <dbReference type="Proteomes" id="UP000813215"/>
    </source>
</evidence>
<sequence>MKLLFNRSSQALTHFTTDNSQANTATYIWESMQSKHTCPCCSYTLLCHIRLGGIYWRCGHCYQEMPALSIG</sequence>
<name>A0A9E3LTH7_9NOST</name>
<accession>A0A9E3LTH7</accession>
<dbReference type="AlphaFoldDB" id="A0A9E3LTH7"/>